<dbReference type="InterPro" id="IPR041657">
    <property type="entry name" value="HTH_17"/>
</dbReference>
<protein>
    <submittedName>
        <fullName evidence="2">Putative DNA binding, helix-turn-helix domain containing protein</fullName>
    </submittedName>
</protein>
<evidence type="ECO:0000313" key="2">
    <source>
        <dbReference type="EMBL" id="QJA74190.1"/>
    </source>
</evidence>
<evidence type="ECO:0000259" key="1">
    <source>
        <dbReference type="Pfam" id="PF12728"/>
    </source>
</evidence>
<sequence>MEQEIIPRLLSTLEVSRKLGCKETTVRRWIREDRIKFSFVSGKYMIFASEISRIINEGVGRKTTAGRKPWKGIKEK</sequence>
<accession>A0A6M3JW04</accession>
<name>A0A6M3JW04_9ZZZZ</name>
<proteinExistence type="predicted"/>
<dbReference type="AlphaFoldDB" id="A0A6M3JW04"/>
<feature type="domain" description="Helix-turn-helix" evidence="1">
    <location>
        <begin position="9"/>
        <end position="57"/>
    </location>
</feature>
<dbReference type="EMBL" id="MT142080">
    <property type="protein sequence ID" value="QJA74190.1"/>
    <property type="molecule type" value="Genomic_DNA"/>
</dbReference>
<dbReference type="Pfam" id="PF12728">
    <property type="entry name" value="HTH_17"/>
    <property type="match status" value="1"/>
</dbReference>
<reference evidence="2" key="1">
    <citation type="submission" date="2020-03" db="EMBL/GenBank/DDBJ databases">
        <title>The deep terrestrial virosphere.</title>
        <authorList>
            <person name="Holmfeldt K."/>
            <person name="Nilsson E."/>
            <person name="Simone D."/>
            <person name="Lopez-Fernandez M."/>
            <person name="Wu X."/>
            <person name="de Brujin I."/>
            <person name="Lundin D."/>
            <person name="Andersson A."/>
            <person name="Bertilsson S."/>
            <person name="Dopson M."/>
        </authorList>
    </citation>
    <scope>NUCLEOTIDE SEQUENCE</scope>
    <source>
        <strain evidence="2">MM415A02080</strain>
    </source>
</reference>
<gene>
    <name evidence="2" type="ORF">MM415A02080_0012</name>
</gene>
<organism evidence="2">
    <name type="scientific">viral metagenome</name>
    <dbReference type="NCBI Taxonomy" id="1070528"/>
    <lineage>
        <taxon>unclassified sequences</taxon>
        <taxon>metagenomes</taxon>
        <taxon>organismal metagenomes</taxon>
    </lineage>
</organism>